<protein>
    <recommendedName>
        <fullName evidence="9">DUF1772 domain-containing protein</fullName>
    </recommendedName>
</protein>
<dbReference type="InterPro" id="IPR013901">
    <property type="entry name" value="Anthrone_oxy"/>
</dbReference>
<dbReference type="STRING" id="1196081.A0A364KTH0"/>
<comment type="similarity">
    <text evidence="5">Belongs to the anthrone oxygenase family.</text>
</comment>
<evidence type="ECO:0000256" key="5">
    <source>
        <dbReference type="ARBA" id="ARBA00034313"/>
    </source>
</evidence>
<dbReference type="RefSeq" id="XP_040731345.1">
    <property type="nucleotide sequence ID" value="XM_040875031.1"/>
</dbReference>
<organism evidence="7 8">
    <name type="scientific">Talaromyces amestolkiae</name>
    <dbReference type="NCBI Taxonomy" id="1196081"/>
    <lineage>
        <taxon>Eukaryota</taxon>
        <taxon>Fungi</taxon>
        <taxon>Dikarya</taxon>
        <taxon>Ascomycota</taxon>
        <taxon>Pezizomycotina</taxon>
        <taxon>Eurotiomycetes</taxon>
        <taxon>Eurotiomycetidae</taxon>
        <taxon>Eurotiales</taxon>
        <taxon>Trichocomaceae</taxon>
        <taxon>Talaromyces</taxon>
        <taxon>Talaromyces sect. Talaromyces</taxon>
    </lineage>
</organism>
<evidence type="ECO:0000256" key="1">
    <source>
        <dbReference type="ARBA" id="ARBA00004141"/>
    </source>
</evidence>
<dbReference type="PANTHER" id="PTHR35042">
    <property type="entry name" value="ANTHRONE OXYGENASE ENCC"/>
    <property type="match status" value="1"/>
</dbReference>
<evidence type="ECO:0000256" key="6">
    <source>
        <dbReference type="SAM" id="Phobius"/>
    </source>
</evidence>
<evidence type="ECO:0000256" key="2">
    <source>
        <dbReference type="ARBA" id="ARBA00022692"/>
    </source>
</evidence>
<dbReference type="Proteomes" id="UP000249363">
    <property type="component" value="Unassembled WGS sequence"/>
</dbReference>
<dbReference type="GeneID" id="63792057"/>
<keyword evidence="4 6" id="KW-0472">Membrane</keyword>
<dbReference type="Pfam" id="PF08592">
    <property type="entry name" value="Anthrone_oxy"/>
    <property type="match status" value="1"/>
</dbReference>
<accession>A0A364KTH0</accession>
<name>A0A364KTH0_TALAM</name>
<dbReference type="EMBL" id="MIKG01000004">
    <property type="protein sequence ID" value="RAO66829.1"/>
    <property type="molecule type" value="Genomic_DNA"/>
</dbReference>
<feature type="transmembrane region" description="Helical" evidence="6">
    <location>
        <begin position="96"/>
        <end position="117"/>
    </location>
</feature>
<keyword evidence="2 6" id="KW-0812">Transmembrane</keyword>
<evidence type="ECO:0000313" key="8">
    <source>
        <dbReference type="Proteomes" id="UP000249363"/>
    </source>
</evidence>
<dbReference type="GO" id="GO:0016020">
    <property type="term" value="C:membrane"/>
    <property type="evidence" value="ECO:0007669"/>
    <property type="project" value="UniProtKB-SubCell"/>
</dbReference>
<reference evidence="7 8" key="1">
    <citation type="journal article" date="2017" name="Biotechnol. Biofuels">
        <title>Differential beta-glucosidase expression as a function of carbon source availability in Talaromyces amestolkiae: a genomic and proteomic approach.</title>
        <authorList>
            <person name="de Eugenio L.I."/>
            <person name="Mendez-Liter J.A."/>
            <person name="Nieto-Dominguez M."/>
            <person name="Alonso L."/>
            <person name="Gil-Munoz J."/>
            <person name="Barriuso J."/>
            <person name="Prieto A."/>
            <person name="Martinez M.J."/>
        </authorList>
    </citation>
    <scope>NUCLEOTIDE SEQUENCE [LARGE SCALE GENOMIC DNA]</scope>
    <source>
        <strain evidence="7 8">CIB</strain>
    </source>
</reference>
<proteinExistence type="inferred from homology"/>
<dbReference type="OrthoDB" id="5954308at2759"/>
<evidence type="ECO:0000256" key="3">
    <source>
        <dbReference type="ARBA" id="ARBA00022989"/>
    </source>
</evidence>
<evidence type="ECO:0008006" key="9">
    <source>
        <dbReference type="Google" id="ProtNLM"/>
    </source>
</evidence>
<evidence type="ECO:0000313" key="7">
    <source>
        <dbReference type="EMBL" id="RAO66829.1"/>
    </source>
</evidence>
<dbReference type="AlphaFoldDB" id="A0A364KTH0"/>
<evidence type="ECO:0000256" key="4">
    <source>
        <dbReference type="ARBA" id="ARBA00023136"/>
    </source>
</evidence>
<comment type="caution">
    <text evidence="7">The sequence shown here is derived from an EMBL/GenBank/DDBJ whole genome shotgun (WGS) entry which is preliminary data.</text>
</comment>
<keyword evidence="3 6" id="KW-1133">Transmembrane helix</keyword>
<sequence length="175" mass="18114">MPGSIIAIRVAQAIGFTGAAWLSGNIAALSANAAPAIAKSVREDSISPKVACKQWRDMYEAGKTQNPPVAAITASSFAYVAWSARQSPSIFASARYGGAGIYAVAAVLTLSIVPYTIATMSGTNDKLLGLAGSKADLSISRAEVENLLSQWTQLNWVRSLLPLAGSFVGIAAALL</sequence>
<comment type="subcellular location">
    <subcellularLocation>
        <location evidence="1">Membrane</location>
        <topology evidence="1">Multi-pass membrane protein</topology>
    </subcellularLocation>
</comment>
<gene>
    <name evidence="7" type="ORF">BHQ10_002841</name>
</gene>
<keyword evidence="8" id="KW-1185">Reference proteome</keyword>
<dbReference type="PANTHER" id="PTHR35042:SF1">
    <property type="entry name" value="DUF1772-DOMAIN-CONTAINING PROTEIN"/>
    <property type="match status" value="1"/>
</dbReference>